<name>A0A8E0R1L5_9EURO</name>
<sequence>MGKSHPRSTNTVGEYLTVIGPGGFSAQEGCTYIGAGEAALLRLKAGDQSRRQPISSNSSRMLSNTITIVPSIEARIVEPLQPFDTSRRVSFPATLPLDTLAWARKKAANEALVERIAEIIASYRISGPEDLYEDVYKPKLLETLRYFVSKQEPINMVVPAYPFKSPNRKEKVLGPDPDVGERMSLEHFNSMGARIQQIYPPGGHVTIVSDGCCYNDLLGVSDEEVFRYAEGLHRIVDRLGLKHIRFSDPFELIEGRHNVPITEEEYASRIGELKDRLFSSYLPAGYDFDEDLKKDPNAALTYRGYIRFLMSDLALLFKDKQMSKNAIKKHCSTVARGMIERGKAFSALVATASPLHVRLSIHASDNTGKLSVALLPHKRYSTFPVTPWHNTPYLDTESVSLSLSRKPTDGAISYRPFQDELGLNFLCADVPMYRVIETRDVPALTPNVQFQPLYPFGLKIRVPRDTPISQFRLEHVAELAKVHSPVIFEGLDPMQYTTAMADDFRRVAGGGVSLSILHEGVATTTATRNQGETAAASYFVQISAATGDDAQSALLPFIEAAAALDDVRYRVLHRWQAGHAVVTDHRVALAVHLSPSSLRVLRGGV</sequence>
<reference evidence="1" key="1">
    <citation type="journal article" date="2015" name="Genome Announc.">
        <title>Draft Genome Sequence of the Pathogenic Filamentous Fungus Aspergillus udagawae Strain IFM 46973T.</title>
        <authorList>
            <person name="Kusuya Y."/>
            <person name="Takahashi-Nakaguchi A."/>
            <person name="Takahashi H."/>
            <person name="Yaguchi T."/>
        </authorList>
    </citation>
    <scope>NUCLEOTIDE SEQUENCE</scope>
    <source>
        <strain evidence="1">IFM 46973</strain>
    </source>
</reference>
<gene>
    <name evidence="1" type="ORF">Aud_001820</name>
</gene>
<evidence type="ECO:0008006" key="3">
    <source>
        <dbReference type="Google" id="ProtNLM"/>
    </source>
</evidence>
<dbReference type="GeneID" id="66989296"/>
<organism evidence="1 2">
    <name type="scientific">Aspergillus udagawae</name>
    <dbReference type="NCBI Taxonomy" id="91492"/>
    <lineage>
        <taxon>Eukaryota</taxon>
        <taxon>Fungi</taxon>
        <taxon>Dikarya</taxon>
        <taxon>Ascomycota</taxon>
        <taxon>Pezizomycotina</taxon>
        <taxon>Eurotiomycetes</taxon>
        <taxon>Eurotiomycetidae</taxon>
        <taxon>Eurotiales</taxon>
        <taxon>Aspergillaceae</taxon>
        <taxon>Aspergillus</taxon>
        <taxon>Aspergillus subgen. Fumigati</taxon>
    </lineage>
</organism>
<dbReference type="EMBL" id="BBXM02000010">
    <property type="protein sequence ID" value="GIC94492.1"/>
    <property type="molecule type" value="Genomic_DNA"/>
</dbReference>
<evidence type="ECO:0000313" key="2">
    <source>
        <dbReference type="Proteomes" id="UP000036893"/>
    </source>
</evidence>
<dbReference type="Pfam" id="PF05141">
    <property type="entry name" value="DIT1_PvcA"/>
    <property type="match status" value="1"/>
</dbReference>
<reference evidence="1" key="2">
    <citation type="submission" date="2021-01" db="EMBL/GenBank/DDBJ databases">
        <title>Pan-genome distribution and transcriptional activeness of fungal secondary metabolism genes in Aspergillus section Fumigati.</title>
        <authorList>
            <person name="Takahashi H."/>
            <person name="Umemura M."/>
            <person name="Ninomiya A."/>
            <person name="Kusuya Y."/>
            <person name="Urayama S."/>
            <person name="Shimizu M."/>
            <person name="Watanabe A."/>
            <person name="Kamei K."/>
            <person name="Yaguchi T."/>
            <person name="Hagiwara D."/>
        </authorList>
    </citation>
    <scope>NUCLEOTIDE SEQUENCE</scope>
    <source>
        <strain evidence="1">IFM 46973</strain>
    </source>
</reference>
<comment type="caution">
    <text evidence="1">The sequence shown here is derived from an EMBL/GenBank/DDBJ whole genome shotgun (WGS) entry which is preliminary data.</text>
</comment>
<dbReference type="InterPro" id="IPR007817">
    <property type="entry name" value="Isocyanide_synthase_DIT1"/>
</dbReference>
<protein>
    <recommendedName>
        <fullName evidence="3">Spore wall maturation protein DIT1</fullName>
    </recommendedName>
</protein>
<dbReference type="PANTHER" id="PTHR37285:SF5">
    <property type="entry name" value="SPORE WALL MATURATION PROTEIN DIT1"/>
    <property type="match status" value="1"/>
</dbReference>
<proteinExistence type="predicted"/>
<evidence type="ECO:0000313" key="1">
    <source>
        <dbReference type="EMBL" id="GIC94492.1"/>
    </source>
</evidence>
<dbReference type="PANTHER" id="PTHR37285">
    <property type="entry name" value="SPORE WALL MATURATION PROTEIN DIT1"/>
    <property type="match status" value="1"/>
</dbReference>
<dbReference type="AlphaFoldDB" id="A0A8E0R1L5"/>
<dbReference type="RefSeq" id="XP_043151758.1">
    <property type="nucleotide sequence ID" value="XM_043295823.1"/>
</dbReference>
<dbReference type="Proteomes" id="UP000036893">
    <property type="component" value="Unassembled WGS sequence"/>
</dbReference>
<accession>A0A8E0R1L5</accession>